<keyword evidence="1 3" id="KW-0853">WD repeat</keyword>
<dbReference type="SMART" id="SM00320">
    <property type="entry name" value="WD40"/>
    <property type="match status" value="4"/>
</dbReference>
<dbReference type="Gene3D" id="2.130.10.10">
    <property type="entry name" value="YVTN repeat-like/Quinoprotein amine dehydrogenase"/>
    <property type="match status" value="1"/>
</dbReference>
<dbReference type="EMBL" id="KE504140">
    <property type="protein sequence ID" value="EPT01739.1"/>
    <property type="molecule type" value="Genomic_DNA"/>
</dbReference>
<dbReference type="InterPro" id="IPR015943">
    <property type="entry name" value="WD40/YVTN_repeat-like_dom_sf"/>
</dbReference>
<evidence type="ECO:0000313" key="4">
    <source>
        <dbReference type="EMBL" id="EPT01739.1"/>
    </source>
</evidence>
<organism evidence="4 5">
    <name type="scientific">Fomitopsis schrenkii</name>
    <name type="common">Brown rot fungus</name>
    <dbReference type="NCBI Taxonomy" id="2126942"/>
    <lineage>
        <taxon>Eukaryota</taxon>
        <taxon>Fungi</taxon>
        <taxon>Dikarya</taxon>
        <taxon>Basidiomycota</taxon>
        <taxon>Agaricomycotina</taxon>
        <taxon>Agaricomycetes</taxon>
        <taxon>Polyporales</taxon>
        <taxon>Fomitopsis</taxon>
    </lineage>
</organism>
<evidence type="ECO:0000256" key="3">
    <source>
        <dbReference type="PROSITE-ProRule" id="PRU00221"/>
    </source>
</evidence>
<sequence length="331" mass="37105">MSATAYVLRHTLDNGHSGTINTLAFSPDGKYLASGADDETVIIWNALLGHYLYRFFLYSPVDSLLWNPVEEDALIVGCQNGTLKQIRNFSLDEYEEYDIRLGSKSHIYCLDYNLRTRRLAVGMGTEVHITREAHPNKYSGNTRLPHPEEGRVLGDKRDRAVALRFDPAGQQLVVAYLNHGIRCYDVKTGDQVWRILPPSSHEAIGHATVSPDHRSVAVHNFQDGVHVYRIGGFDRMKPPRLYSFDSPPDRRLALQVAFIHSGRAILCGSSTGRVCIWEVSSGDFFQQLDHDGTLRHHRQYGFIATGSVAYGAKASVRIWRARIGGHTVMAS</sequence>
<dbReference type="Pfam" id="PF00400">
    <property type="entry name" value="WD40"/>
    <property type="match status" value="1"/>
</dbReference>
<evidence type="ECO:0000313" key="5">
    <source>
        <dbReference type="Proteomes" id="UP000015241"/>
    </source>
</evidence>
<name>S8EEZ5_FOMSC</name>
<gene>
    <name evidence="4" type="ORF">FOMPIDRAFT_1119699</name>
</gene>
<evidence type="ECO:0000256" key="2">
    <source>
        <dbReference type="ARBA" id="ARBA00022737"/>
    </source>
</evidence>
<dbReference type="InParanoid" id="S8EEZ5"/>
<dbReference type="SUPFAM" id="SSF50978">
    <property type="entry name" value="WD40 repeat-like"/>
    <property type="match status" value="1"/>
</dbReference>
<dbReference type="AlphaFoldDB" id="S8EEZ5"/>
<dbReference type="InterPro" id="IPR050349">
    <property type="entry name" value="WD_LIS1/nudF_dynein_reg"/>
</dbReference>
<dbReference type="STRING" id="743788.S8EEZ5"/>
<dbReference type="OrthoDB" id="2627610at2759"/>
<evidence type="ECO:0000256" key="1">
    <source>
        <dbReference type="ARBA" id="ARBA00022574"/>
    </source>
</evidence>
<protein>
    <submittedName>
        <fullName evidence="4">Uncharacterized protein</fullName>
    </submittedName>
</protein>
<keyword evidence="2" id="KW-0677">Repeat</keyword>
<dbReference type="PANTHER" id="PTHR44129">
    <property type="entry name" value="WD REPEAT-CONTAINING PROTEIN POP1"/>
    <property type="match status" value="1"/>
</dbReference>
<dbReference type="InterPro" id="IPR001680">
    <property type="entry name" value="WD40_rpt"/>
</dbReference>
<proteinExistence type="predicted"/>
<dbReference type="InterPro" id="IPR036322">
    <property type="entry name" value="WD40_repeat_dom_sf"/>
</dbReference>
<dbReference type="eggNOG" id="KOG0266">
    <property type="taxonomic scope" value="Eukaryota"/>
</dbReference>
<dbReference type="Proteomes" id="UP000015241">
    <property type="component" value="Unassembled WGS sequence"/>
</dbReference>
<reference evidence="4 5" key="1">
    <citation type="journal article" date="2012" name="Science">
        <title>The Paleozoic origin of enzymatic lignin decomposition reconstructed from 31 fungal genomes.</title>
        <authorList>
            <person name="Floudas D."/>
            <person name="Binder M."/>
            <person name="Riley R."/>
            <person name="Barry K."/>
            <person name="Blanchette R.A."/>
            <person name="Henrissat B."/>
            <person name="Martinez A.T."/>
            <person name="Otillar R."/>
            <person name="Spatafora J.W."/>
            <person name="Yadav J.S."/>
            <person name="Aerts A."/>
            <person name="Benoit I."/>
            <person name="Boyd A."/>
            <person name="Carlson A."/>
            <person name="Copeland A."/>
            <person name="Coutinho P.M."/>
            <person name="de Vries R.P."/>
            <person name="Ferreira P."/>
            <person name="Findley K."/>
            <person name="Foster B."/>
            <person name="Gaskell J."/>
            <person name="Glotzer D."/>
            <person name="Gorecki P."/>
            <person name="Heitman J."/>
            <person name="Hesse C."/>
            <person name="Hori C."/>
            <person name="Igarashi K."/>
            <person name="Jurgens J.A."/>
            <person name="Kallen N."/>
            <person name="Kersten P."/>
            <person name="Kohler A."/>
            <person name="Kuees U."/>
            <person name="Kumar T.K.A."/>
            <person name="Kuo A."/>
            <person name="LaButti K."/>
            <person name="Larrondo L.F."/>
            <person name="Lindquist E."/>
            <person name="Ling A."/>
            <person name="Lombard V."/>
            <person name="Lucas S."/>
            <person name="Lundell T."/>
            <person name="Martin R."/>
            <person name="McLaughlin D.J."/>
            <person name="Morgenstern I."/>
            <person name="Morin E."/>
            <person name="Murat C."/>
            <person name="Nagy L.G."/>
            <person name="Nolan M."/>
            <person name="Ohm R.A."/>
            <person name="Patyshakuliyeva A."/>
            <person name="Rokas A."/>
            <person name="Ruiz-Duenas F.J."/>
            <person name="Sabat G."/>
            <person name="Salamov A."/>
            <person name="Samejima M."/>
            <person name="Schmutz J."/>
            <person name="Slot J.C."/>
            <person name="St John F."/>
            <person name="Stenlid J."/>
            <person name="Sun H."/>
            <person name="Sun S."/>
            <person name="Syed K."/>
            <person name="Tsang A."/>
            <person name="Wiebenga A."/>
            <person name="Young D."/>
            <person name="Pisabarro A."/>
            <person name="Eastwood D.C."/>
            <person name="Martin F."/>
            <person name="Cullen D."/>
            <person name="Grigoriev I.V."/>
            <person name="Hibbett D.S."/>
        </authorList>
    </citation>
    <scope>NUCLEOTIDE SEQUENCE</scope>
    <source>
        <strain evidence="5">FP-58527</strain>
    </source>
</reference>
<accession>S8EEZ5</accession>
<keyword evidence="5" id="KW-1185">Reference proteome</keyword>
<dbReference type="PROSITE" id="PS50294">
    <property type="entry name" value="WD_REPEATS_REGION"/>
    <property type="match status" value="1"/>
</dbReference>
<dbReference type="PROSITE" id="PS50082">
    <property type="entry name" value="WD_REPEATS_2"/>
    <property type="match status" value="1"/>
</dbReference>
<feature type="repeat" description="WD" evidence="3">
    <location>
        <begin position="13"/>
        <end position="45"/>
    </location>
</feature>
<dbReference type="HOGENOM" id="CLU_049342_0_0_1"/>